<comment type="caution">
    <text evidence="2">The sequence shown here is derived from an EMBL/GenBank/DDBJ whole genome shotgun (WGS) entry which is preliminary data.</text>
</comment>
<evidence type="ECO:0000313" key="2">
    <source>
        <dbReference type="EMBL" id="OBS08736.1"/>
    </source>
</evidence>
<dbReference type="PANTHER" id="PTHR43679">
    <property type="entry name" value="OCTANOYLTRANSFERASE LIPM-RELATED"/>
    <property type="match status" value="1"/>
</dbReference>
<dbReference type="InterPro" id="IPR004143">
    <property type="entry name" value="BPL_LPL_catalytic"/>
</dbReference>
<accession>A0A1A6C2E4</accession>
<reference evidence="2 3" key="1">
    <citation type="journal article" date="2014" name="Genome Announc.">
        <title>Draft Genome Sequence of the Iron-Oxidizing, Acidophilic, and Halotolerant 'Thiobacillus prosperus' Type Strain DSM 5130.</title>
        <authorList>
            <person name="Ossandon F.J."/>
            <person name="Cardenas J.P."/>
            <person name="Corbett M."/>
            <person name="Quatrini R."/>
            <person name="Holmes D.S."/>
            <person name="Watkin E."/>
        </authorList>
    </citation>
    <scope>NUCLEOTIDE SEQUENCE [LARGE SCALE GENOMIC DNA]</scope>
    <source>
        <strain evidence="2 3">DSM 5130</strain>
    </source>
</reference>
<sequence>MSCLHLHEAGWLTPYALHACYAGLAESLSEDDTPWLISARADRGHIALGASQYADAELNLAYCRMRRIPIVQRPLGGGTVWVDRRQLCLFFIFPRTSAPASHAALFDLCLGLLKDAYARIGVEVERVGGQDLWHAGRKLLGSGAATIGRSMVFGASILERFDAASFAACVDCPSRGFERWLGDCLSESVTDLEAAGMLPYEGAFEEALRAVCGSRWAVTTQRPEAHRLAAMSAAELALREPLEMGGRRLVRGGIKIKRGTYLLEDTTGPWLRLLWRDGRLVRAASGDKDFDAVLQACLACPLDDGIIYEQGRLHGLSLESARTLAQRVEALCAGLEPQECASRTA</sequence>
<organism evidence="2 3">
    <name type="scientific">Acidihalobacter prosperus</name>
    <dbReference type="NCBI Taxonomy" id="160660"/>
    <lineage>
        <taxon>Bacteria</taxon>
        <taxon>Pseudomonadati</taxon>
        <taxon>Pseudomonadota</taxon>
        <taxon>Gammaproteobacteria</taxon>
        <taxon>Chromatiales</taxon>
        <taxon>Ectothiorhodospiraceae</taxon>
        <taxon>Acidihalobacter</taxon>
    </lineage>
</organism>
<protein>
    <recommendedName>
        <fullName evidence="1">BPL/LPL catalytic domain-containing protein</fullName>
    </recommendedName>
</protein>
<dbReference type="SUPFAM" id="SSF55681">
    <property type="entry name" value="Class II aaRS and biotin synthetases"/>
    <property type="match status" value="1"/>
</dbReference>
<dbReference type="Proteomes" id="UP000029273">
    <property type="component" value="Unassembled WGS sequence"/>
</dbReference>
<dbReference type="InterPro" id="IPR050664">
    <property type="entry name" value="Octanoyltrans_LipM/LipL"/>
</dbReference>
<name>A0A1A6C2E4_9GAMM</name>
<dbReference type="EMBL" id="JQSG02000006">
    <property type="protein sequence ID" value="OBS08736.1"/>
    <property type="molecule type" value="Genomic_DNA"/>
</dbReference>
<dbReference type="OrthoDB" id="8557818at2"/>
<proteinExistence type="predicted"/>
<dbReference type="InterPro" id="IPR045864">
    <property type="entry name" value="aa-tRNA-synth_II/BPL/LPL"/>
</dbReference>
<dbReference type="AlphaFoldDB" id="A0A1A6C2E4"/>
<dbReference type="RefSeq" id="WP_082954687.1">
    <property type="nucleotide sequence ID" value="NZ_JQSG02000006.1"/>
</dbReference>
<evidence type="ECO:0000313" key="3">
    <source>
        <dbReference type="Proteomes" id="UP000029273"/>
    </source>
</evidence>
<evidence type="ECO:0000259" key="1">
    <source>
        <dbReference type="PROSITE" id="PS51733"/>
    </source>
</evidence>
<feature type="domain" description="BPL/LPL catalytic" evidence="1">
    <location>
        <begin position="30"/>
        <end position="208"/>
    </location>
</feature>
<dbReference type="PROSITE" id="PS51733">
    <property type="entry name" value="BPL_LPL_CATALYTIC"/>
    <property type="match status" value="1"/>
</dbReference>
<gene>
    <name evidence="2" type="ORF">Thpro_022986</name>
</gene>
<dbReference type="Pfam" id="PF21948">
    <property type="entry name" value="LplA-B_cat"/>
    <property type="match status" value="1"/>
</dbReference>
<dbReference type="Gene3D" id="3.30.930.10">
    <property type="entry name" value="Bira Bifunctional Protein, Domain 2"/>
    <property type="match status" value="1"/>
</dbReference>
<keyword evidence="3" id="KW-1185">Reference proteome</keyword>
<dbReference type="PANTHER" id="PTHR43679:SF2">
    <property type="entry name" value="OCTANOYL-[GCVH]:PROTEIN N-OCTANOYLTRANSFERASE"/>
    <property type="match status" value="1"/>
</dbReference>